<sequence>MWLYGEGRPTACSSTASDIQCFLHDQYLSNLNEDRQIVIPVESEMVPAIRFESEMV</sequence>
<accession>A0A0E0HWK5</accession>
<dbReference type="AlphaFoldDB" id="A0A0E0HWK5"/>
<dbReference type="HOGENOM" id="CLU_3017584_0_0_1"/>
<name>A0A0E0HWK5_ORYNI</name>
<dbReference type="EnsemblPlants" id="ONIVA07G01600.1">
    <property type="protein sequence ID" value="ONIVA07G01600.1"/>
    <property type="gene ID" value="ONIVA07G01600"/>
</dbReference>
<evidence type="ECO:0000313" key="2">
    <source>
        <dbReference type="Proteomes" id="UP000006591"/>
    </source>
</evidence>
<reference evidence="1" key="1">
    <citation type="submission" date="2015-04" db="UniProtKB">
        <authorList>
            <consortium name="EnsemblPlants"/>
        </authorList>
    </citation>
    <scope>IDENTIFICATION</scope>
    <source>
        <strain evidence="1">SL10</strain>
    </source>
</reference>
<evidence type="ECO:0000313" key="1">
    <source>
        <dbReference type="EnsemblPlants" id="ONIVA07G01600.1"/>
    </source>
</evidence>
<organism evidence="1">
    <name type="scientific">Oryza nivara</name>
    <name type="common">Indian wild rice</name>
    <name type="synonym">Oryza sativa f. spontanea</name>
    <dbReference type="NCBI Taxonomy" id="4536"/>
    <lineage>
        <taxon>Eukaryota</taxon>
        <taxon>Viridiplantae</taxon>
        <taxon>Streptophyta</taxon>
        <taxon>Embryophyta</taxon>
        <taxon>Tracheophyta</taxon>
        <taxon>Spermatophyta</taxon>
        <taxon>Magnoliopsida</taxon>
        <taxon>Liliopsida</taxon>
        <taxon>Poales</taxon>
        <taxon>Poaceae</taxon>
        <taxon>BOP clade</taxon>
        <taxon>Oryzoideae</taxon>
        <taxon>Oryzeae</taxon>
        <taxon>Oryzinae</taxon>
        <taxon>Oryza</taxon>
    </lineage>
</organism>
<protein>
    <submittedName>
        <fullName evidence="1">Uncharacterized protein</fullName>
    </submittedName>
</protein>
<dbReference type="Gramene" id="ONIVA07G01600.1">
    <property type="protein sequence ID" value="ONIVA07G01600.1"/>
    <property type="gene ID" value="ONIVA07G01600"/>
</dbReference>
<keyword evidence="2" id="KW-1185">Reference proteome</keyword>
<proteinExistence type="predicted"/>
<reference evidence="1" key="2">
    <citation type="submission" date="2018-04" db="EMBL/GenBank/DDBJ databases">
        <title>OnivRS2 (Oryza nivara Reference Sequence Version 2).</title>
        <authorList>
            <person name="Zhang J."/>
            <person name="Kudrna D."/>
            <person name="Lee S."/>
            <person name="Talag J."/>
            <person name="Rajasekar S."/>
            <person name="Welchert J."/>
            <person name="Hsing Y.-I."/>
            <person name="Wing R.A."/>
        </authorList>
    </citation>
    <scope>NUCLEOTIDE SEQUENCE [LARGE SCALE GENOMIC DNA]</scope>
    <source>
        <strain evidence="1">SL10</strain>
    </source>
</reference>
<dbReference type="Proteomes" id="UP000006591">
    <property type="component" value="Chromosome 7"/>
</dbReference>